<dbReference type="OrthoDB" id="9794313at2"/>
<keyword evidence="2 5" id="KW-0227">DNA damage</keyword>
<dbReference type="InterPro" id="IPR036995">
    <property type="entry name" value="MPG_sf"/>
</dbReference>
<evidence type="ECO:0000256" key="1">
    <source>
        <dbReference type="ARBA" id="ARBA00009232"/>
    </source>
</evidence>
<name>A0A4V3D672_9BACI</name>
<sequence>MSIHPLPRTFYERPTLLVAEELIGKHLIHKTTEGEFSGKIVEVEAYKGPEDRASHTFGNRRTDRNEAMFGPAGHAYVYISYGMHQCMNCVTVGEGSPEGILIRALEPRSPLDLIAKRRFGVSWNELTPAQQRNTTNGPGKLTQAFGITREADNKRDLTDHSTLFVVDLGDAPSIVGTTRRIGIDHSGEAVNYPWRFYEHGNPFVLKKHLPK</sequence>
<comment type="similarity">
    <text evidence="1 5">Belongs to the DNA glycosylase MPG family.</text>
</comment>
<keyword evidence="4 5" id="KW-0234">DNA repair</keyword>
<evidence type="ECO:0000256" key="4">
    <source>
        <dbReference type="ARBA" id="ARBA00023204"/>
    </source>
</evidence>
<dbReference type="Pfam" id="PF02245">
    <property type="entry name" value="Pur_DNA_glyco"/>
    <property type="match status" value="1"/>
</dbReference>
<dbReference type="GO" id="GO:0006284">
    <property type="term" value="P:base-excision repair"/>
    <property type="evidence" value="ECO:0007669"/>
    <property type="project" value="InterPro"/>
</dbReference>
<dbReference type="EC" id="3.2.2.-" evidence="5"/>
<dbReference type="CDD" id="cd00540">
    <property type="entry name" value="AAG"/>
    <property type="match status" value="1"/>
</dbReference>
<dbReference type="GO" id="GO:0003905">
    <property type="term" value="F:alkylbase DNA N-glycosylase activity"/>
    <property type="evidence" value="ECO:0007669"/>
    <property type="project" value="InterPro"/>
</dbReference>
<evidence type="ECO:0000256" key="2">
    <source>
        <dbReference type="ARBA" id="ARBA00022763"/>
    </source>
</evidence>
<dbReference type="RefSeq" id="WP_133578462.1">
    <property type="nucleotide sequence ID" value="NZ_SNYJ01000001.1"/>
</dbReference>
<dbReference type="NCBIfam" id="TIGR00567">
    <property type="entry name" value="3mg"/>
    <property type="match status" value="1"/>
</dbReference>
<dbReference type="FunFam" id="3.10.300.10:FF:000001">
    <property type="entry name" value="Putative 3-methyladenine DNA glycosylase"/>
    <property type="match status" value="1"/>
</dbReference>
<dbReference type="AlphaFoldDB" id="A0A4V3D672"/>
<dbReference type="PANTHER" id="PTHR10429:SF0">
    <property type="entry name" value="DNA-3-METHYLADENINE GLYCOSYLASE"/>
    <property type="match status" value="1"/>
</dbReference>
<evidence type="ECO:0000313" key="7">
    <source>
        <dbReference type="Proteomes" id="UP000295632"/>
    </source>
</evidence>
<dbReference type="HAMAP" id="MF_00527">
    <property type="entry name" value="3MGH"/>
    <property type="match status" value="1"/>
</dbReference>
<dbReference type="PANTHER" id="PTHR10429">
    <property type="entry name" value="DNA-3-METHYLADENINE GLYCOSYLASE"/>
    <property type="match status" value="1"/>
</dbReference>
<dbReference type="InterPro" id="IPR011034">
    <property type="entry name" value="Formyl_transferase-like_C_sf"/>
</dbReference>
<evidence type="ECO:0000256" key="3">
    <source>
        <dbReference type="ARBA" id="ARBA00022801"/>
    </source>
</evidence>
<dbReference type="InterPro" id="IPR003180">
    <property type="entry name" value="MPG"/>
</dbReference>
<organism evidence="6 7">
    <name type="scientific">Aureibacillus halotolerans</name>
    <dbReference type="NCBI Taxonomy" id="1508390"/>
    <lineage>
        <taxon>Bacteria</taxon>
        <taxon>Bacillati</taxon>
        <taxon>Bacillota</taxon>
        <taxon>Bacilli</taxon>
        <taxon>Bacillales</taxon>
        <taxon>Bacillaceae</taxon>
        <taxon>Aureibacillus</taxon>
    </lineage>
</organism>
<gene>
    <name evidence="6" type="ORF">EV213_10145</name>
</gene>
<comment type="caution">
    <text evidence="6">The sequence shown here is derived from an EMBL/GenBank/DDBJ whole genome shotgun (WGS) entry which is preliminary data.</text>
</comment>
<dbReference type="Gene3D" id="3.10.300.10">
    <property type="entry name" value="Methylpurine-DNA glycosylase (MPG)"/>
    <property type="match status" value="1"/>
</dbReference>
<accession>A0A4V3D672</accession>
<protein>
    <recommendedName>
        <fullName evidence="5">Putative 3-methyladenine DNA glycosylase</fullName>
        <ecNumber evidence="5">3.2.2.-</ecNumber>
    </recommendedName>
</protein>
<reference evidence="6 7" key="1">
    <citation type="submission" date="2019-03" db="EMBL/GenBank/DDBJ databases">
        <title>Genomic Encyclopedia of Type Strains, Phase IV (KMG-IV): sequencing the most valuable type-strain genomes for metagenomic binning, comparative biology and taxonomic classification.</title>
        <authorList>
            <person name="Goeker M."/>
        </authorList>
    </citation>
    <scope>NUCLEOTIDE SEQUENCE [LARGE SCALE GENOMIC DNA]</scope>
    <source>
        <strain evidence="6 7">DSM 28697</strain>
    </source>
</reference>
<dbReference type="SUPFAM" id="SSF50486">
    <property type="entry name" value="FMT C-terminal domain-like"/>
    <property type="match status" value="1"/>
</dbReference>
<evidence type="ECO:0000256" key="5">
    <source>
        <dbReference type="HAMAP-Rule" id="MF_00527"/>
    </source>
</evidence>
<dbReference type="EMBL" id="SNYJ01000001">
    <property type="protein sequence ID" value="TDQ42617.1"/>
    <property type="molecule type" value="Genomic_DNA"/>
</dbReference>
<dbReference type="GO" id="GO:0003677">
    <property type="term" value="F:DNA binding"/>
    <property type="evidence" value="ECO:0007669"/>
    <property type="project" value="InterPro"/>
</dbReference>
<dbReference type="Proteomes" id="UP000295632">
    <property type="component" value="Unassembled WGS sequence"/>
</dbReference>
<proteinExistence type="inferred from homology"/>
<evidence type="ECO:0000313" key="6">
    <source>
        <dbReference type="EMBL" id="TDQ42617.1"/>
    </source>
</evidence>
<keyword evidence="3 5" id="KW-0378">Hydrolase</keyword>
<keyword evidence="7" id="KW-1185">Reference proteome</keyword>